<proteinExistence type="predicted"/>
<organism evidence="2 3">
    <name type="scientific">Operophtera brumata</name>
    <name type="common">Winter moth</name>
    <name type="synonym">Phalaena brumata</name>
    <dbReference type="NCBI Taxonomy" id="104452"/>
    <lineage>
        <taxon>Eukaryota</taxon>
        <taxon>Metazoa</taxon>
        <taxon>Ecdysozoa</taxon>
        <taxon>Arthropoda</taxon>
        <taxon>Hexapoda</taxon>
        <taxon>Insecta</taxon>
        <taxon>Pterygota</taxon>
        <taxon>Neoptera</taxon>
        <taxon>Endopterygota</taxon>
        <taxon>Lepidoptera</taxon>
        <taxon>Glossata</taxon>
        <taxon>Ditrysia</taxon>
        <taxon>Geometroidea</taxon>
        <taxon>Geometridae</taxon>
        <taxon>Larentiinae</taxon>
        <taxon>Operophtera</taxon>
    </lineage>
</organism>
<dbReference type="InterPro" id="IPR005135">
    <property type="entry name" value="Endo/exonuclease/phosphatase"/>
</dbReference>
<gene>
    <name evidence="2" type="ORF">OBRU01_26272</name>
</gene>
<dbReference type="Pfam" id="PF03372">
    <property type="entry name" value="Exo_endo_phos"/>
    <property type="match status" value="1"/>
</dbReference>
<dbReference type="EMBL" id="JTDY01012808">
    <property type="protein sequence ID" value="KOB52230.1"/>
    <property type="molecule type" value="Genomic_DNA"/>
</dbReference>
<feature type="non-terminal residue" evidence="2">
    <location>
        <position position="116"/>
    </location>
</feature>
<dbReference type="SUPFAM" id="SSF56219">
    <property type="entry name" value="DNase I-like"/>
    <property type="match status" value="1"/>
</dbReference>
<dbReference type="Gene3D" id="3.60.10.10">
    <property type="entry name" value="Endonuclease/exonuclease/phosphatase"/>
    <property type="match status" value="1"/>
</dbReference>
<comment type="caution">
    <text evidence="2">The sequence shown here is derived from an EMBL/GenBank/DDBJ whole genome shotgun (WGS) entry which is preliminary data.</text>
</comment>
<dbReference type="InterPro" id="IPR036691">
    <property type="entry name" value="Endo/exonu/phosph_ase_sf"/>
</dbReference>
<dbReference type="AlphaFoldDB" id="A0A0L7K355"/>
<evidence type="ECO:0000313" key="2">
    <source>
        <dbReference type="EMBL" id="KOB52230.1"/>
    </source>
</evidence>
<keyword evidence="2" id="KW-0548">Nucleotidyltransferase</keyword>
<keyword evidence="2" id="KW-0695">RNA-directed DNA polymerase</keyword>
<evidence type="ECO:0000259" key="1">
    <source>
        <dbReference type="Pfam" id="PF03372"/>
    </source>
</evidence>
<dbReference type="Proteomes" id="UP000037510">
    <property type="component" value="Unassembled WGS sequence"/>
</dbReference>
<feature type="domain" description="Endonuclease/exonuclease/phosphatase" evidence="1">
    <location>
        <begin position="6"/>
        <end position="85"/>
    </location>
</feature>
<dbReference type="GO" id="GO:0003964">
    <property type="term" value="F:RNA-directed DNA polymerase activity"/>
    <property type="evidence" value="ECO:0007669"/>
    <property type="project" value="UniProtKB-KW"/>
</dbReference>
<keyword evidence="3" id="KW-1185">Reference proteome</keyword>
<evidence type="ECO:0000313" key="3">
    <source>
        <dbReference type="Proteomes" id="UP000037510"/>
    </source>
</evidence>
<protein>
    <submittedName>
        <fullName evidence="2">Reverse transcriptase</fullName>
    </submittedName>
</protein>
<accession>A0A0L7K355</accession>
<keyword evidence="2" id="KW-0808">Transferase</keyword>
<reference evidence="2 3" key="1">
    <citation type="journal article" date="2015" name="Genome Biol. Evol.">
        <title>The genome of winter moth (Operophtera brumata) provides a genomic perspective on sexual dimorphism and phenology.</title>
        <authorList>
            <person name="Derks M.F."/>
            <person name="Smit S."/>
            <person name="Salis L."/>
            <person name="Schijlen E."/>
            <person name="Bossers A."/>
            <person name="Mateman C."/>
            <person name="Pijl A.S."/>
            <person name="de Ridder D."/>
            <person name="Groenen M.A."/>
            <person name="Visser M.E."/>
            <person name="Megens H.J."/>
        </authorList>
    </citation>
    <scope>NUCLEOTIDE SEQUENCE [LARGE SCALE GENOMIC DNA]</scope>
    <source>
        <strain evidence="2">WM2013NL</strain>
        <tissue evidence="2">Head and thorax</tissue>
    </source>
</reference>
<sequence>MKTSVNEIRKLCDTADIVCLQETWLLPHDISYLGEIHEDFGYAGTSAVDVSSDVLQGRPFGGVAILWRKALFYDVSVLQSGNLMRTIVIPIVKNKTGDVSDKYNYRPISLATVTAK</sequence>
<name>A0A0L7K355_OPEBR</name>